<comment type="caution">
    <text evidence="9">The sequence shown here is derived from an EMBL/GenBank/DDBJ whole genome shotgun (WGS) entry which is preliminary data.</text>
</comment>
<proteinExistence type="predicted"/>
<dbReference type="PANTHER" id="PTHR43711:SF26">
    <property type="entry name" value="SENSOR HISTIDINE KINASE RCSC"/>
    <property type="match status" value="1"/>
</dbReference>
<evidence type="ECO:0000259" key="8">
    <source>
        <dbReference type="PROSITE" id="PS50109"/>
    </source>
</evidence>
<dbReference type="SUPFAM" id="SSF47384">
    <property type="entry name" value="Homodimeric domain of signal transducing histidine kinase"/>
    <property type="match status" value="1"/>
</dbReference>
<dbReference type="AlphaFoldDB" id="A0AAE3VW41"/>
<comment type="catalytic activity">
    <reaction evidence="1">
        <text>ATP + protein L-histidine = ADP + protein N-phospho-L-histidine.</text>
        <dbReference type="EC" id="2.7.13.3"/>
    </reaction>
</comment>
<dbReference type="InterPro" id="IPR036097">
    <property type="entry name" value="HisK_dim/P_sf"/>
</dbReference>
<dbReference type="GO" id="GO:0000155">
    <property type="term" value="F:phosphorelay sensor kinase activity"/>
    <property type="evidence" value="ECO:0007669"/>
    <property type="project" value="InterPro"/>
</dbReference>
<sequence>MSGGGEAGAVASERERLVRLHAYQVLDTPPEGEFNDIAALAAELCQTPIALVSFVDADRQWFKARVGLDVCETARSSSFCAHTMQQESVMQVPDALLDPRFAQNPLVLAEPHIRFYAGAPLRSASGASLGSLCVIDRRPRLLSPTQSAGLTTLARHVMVALELRQYRRSVSEVSQRLHDAERIKDEFLARVTHELRTPLTSIHGYLEALDGDDLPPGVTARFLATIRRNSDRLLHLVNDMMLAAELGCNAVQLDRERVSLTELATGAVDRNQGLAVAKDLWIRADALSDVDTIGDRVRLAQAIDRLVLNAIKFTAEGGIVIGTTTHEGQPVLTVTDTGVGIPEEDRDRMFRAFRRSAAAEQAEVQGVGLGLTIVKSIIDGHGGTIGIDSAPGRGTTVTLTLPSV</sequence>
<evidence type="ECO:0000256" key="2">
    <source>
        <dbReference type="ARBA" id="ARBA00004236"/>
    </source>
</evidence>
<evidence type="ECO:0000256" key="4">
    <source>
        <dbReference type="ARBA" id="ARBA00022553"/>
    </source>
</evidence>
<dbReference type="EMBL" id="JAUSUZ010000001">
    <property type="protein sequence ID" value="MDQ0365093.1"/>
    <property type="molecule type" value="Genomic_DNA"/>
</dbReference>
<dbReference type="InterPro" id="IPR005467">
    <property type="entry name" value="His_kinase_dom"/>
</dbReference>
<evidence type="ECO:0000256" key="5">
    <source>
        <dbReference type="ARBA" id="ARBA00022679"/>
    </source>
</evidence>
<evidence type="ECO:0000313" key="9">
    <source>
        <dbReference type="EMBL" id="MDQ0365093.1"/>
    </source>
</evidence>
<organism evidence="9 10">
    <name type="scientific">Catenuloplanes indicus</name>
    <dbReference type="NCBI Taxonomy" id="137267"/>
    <lineage>
        <taxon>Bacteria</taxon>
        <taxon>Bacillati</taxon>
        <taxon>Actinomycetota</taxon>
        <taxon>Actinomycetes</taxon>
        <taxon>Micromonosporales</taxon>
        <taxon>Micromonosporaceae</taxon>
        <taxon>Catenuloplanes</taxon>
    </lineage>
</organism>
<evidence type="ECO:0000256" key="7">
    <source>
        <dbReference type="ARBA" id="ARBA00023012"/>
    </source>
</evidence>
<dbReference type="SMART" id="SM00065">
    <property type="entry name" value="GAF"/>
    <property type="match status" value="1"/>
</dbReference>
<name>A0AAE3VW41_9ACTN</name>
<dbReference type="InterPro" id="IPR003661">
    <property type="entry name" value="HisK_dim/P_dom"/>
</dbReference>
<dbReference type="InterPro" id="IPR029016">
    <property type="entry name" value="GAF-like_dom_sf"/>
</dbReference>
<evidence type="ECO:0000256" key="6">
    <source>
        <dbReference type="ARBA" id="ARBA00022777"/>
    </source>
</evidence>
<keyword evidence="10" id="KW-1185">Reference proteome</keyword>
<dbReference type="SUPFAM" id="SSF55781">
    <property type="entry name" value="GAF domain-like"/>
    <property type="match status" value="1"/>
</dbReference>
<dbReference type="Pfam" id="PF00512">
    <property type="entry name" value="HisKA"/>
    <property type="match status" value="1"/>
</dbReference>
<dbReference type="SMART" id="SM00387">
    <property type="entry name" value="HATPase_c"/>
    <property type="match status" value="1"/>
</dbReference>
<dbReference type="Gene3D" id="1.10.287.130">
    <property type="match status" value="1"/>
</dbReference>
<gene>
    <name evidence="9" type="ORF">J2S42_001762</name>
</gene>
<keyword evidence="7" id="KW-0902">Two-component regulatory system</keyword>
<dbReference type="InterPro" id="IPR050736">
    <property type="entry name" value="Sensor_HK_Regulatory"/>
</dbReference>
<dbReference type="FunFam" id="1.10.287.130:FF:000001">
    <property type="entry name" value="Two-component sensor histidine kinase"/>
    <property type="match status" value="1"/>
</dbReference>
<accession>A0AAE3VW41</accession>
<dbReference type="InterPro" id="IPR004358">
    <property type="entry name" value="Sig_transdc_His_kin-like_C"/>
</dbReference>
<dbReference type="PANTHER" id="PTHR43711">
    <property type="entry name" value="TWO-COMPONENT HISTIDINE KINASE"/>
    <property type="match status" value="1"/>
</dbReference>
<dbReference type="Pfam" id="PF02518">
    <property type="entry name" value="HATPase_c"/>
    <property type="match status" value="1"/>
</dbReference>
<dbReference type="Gene3D" id="3.30.450.40">
    <property type="match status" value="1"/>
</dbReference>
<dbReference type="CDD" id="cd00082">
    <property type="entry name" value="HisKA"/>
    <property type="match status" value="1"/>
</dbReference>
<dbReference type="GO" id="GO:0005886">
    <property type="term" value="C:plasma membrane"/>
    <property type="evidence" value="ECO:0007669"/>
    <property type="project" value="UniProtKB-SubCell"/>
</dbReference>
<dbReference type="CDD" id="cd00075">
    <property type="entry name" value="HATPase"/>
    <property type="match status" value="1"/>
</dbReference>
<evidence type="ECO:0000313" key="10">
    <source>
        <dbReference type="Proteomes" id="UP001240236"/>
    </source>
</evidence>
<dbReference type="InterPro" id="IPR003594">
    <property type="entry name" value="HATPase_dom"/>
</dbReference>
<protein>
    <recommendedName>
        <fullName evidence="3">histidine kinase</fullName>
        <ecNumber evidence="3">2.7.13.3</ecNumber>
    </recommendedName>
</protein>
<dbReference type="Proteomes" id="UP001240236">
    <property type="component" value="Unassembled WGS sequence"/>
</dbReference>
<dbReference type="PROSITE" id="PS50109">
    <property type="entry name" value="HIS_KIN"/>
    <property type="match status" value="1"/>
</dbReference>
<evidence type="ECO:0000256" key="3">
    <source>
        <dbReference type="ARBA" id="ARBA00012438"/>
    </source>
</evidence>
<keyword evidence="6 9" id="KW-0418">Kinase</keyword>
<dbReference type="Pfam" id="PF01590">
    <property type="entry name" value="GAF"/>
    <property type="match status" value="1"/>
</dbReference>
<dbReference type="InterPro" id="IPR003018">
    <property type="entry name" value="GAF"/>
</dbReference>
<dbReference type="EC" id="2.7.13.3" evidence="3"/>
<dbReference type="Gene3D" id="3.30.565.10">
    <property type="entry name" value="Histidine kinase-like ATPase, C-terminal domain"/>
    <property type="match status" value="1"/>
</dbReference>
<dbReference type="PRINTS" id="PR00344">
    <property type="entry name" value="BCTRLSENSOR"/>
</dbReference>
<reference evidence="9 10" key="1">
    <citation type="submission" date="2023-07" db="EMBL/GenBank/DDBJ databases">
        <title>Sequencing the genomes of 1000 actinobacteria strains.</title>
        <authorList>
            <person name="Klenk H.-P."/>
        </authorList>
    </citation>
    <scope>NUCLEOTIDE SEQUENCE [LARGE SCALE GENOMIC DNA]</scope>
    <source>
        <strain evidence="9 10">DSM 44709</strain>
    </source>
</reference>
<dbReference type="SUPFAM" id="SSF55874">
    <property type="entry name" value="ATPase domain of HSP90 chaperone/DNA topoisomerase II/histidine kinase"/>
    <property type="match status" value="1"/>
</dbReference>
<dbReference type="SMART" id="SM00388">
    <property type="entry name" value="HisKA"/>
    <property type="match status" value="1"/>
</dbReference>
<keyword evidence="4" id="KW-0597">Phosphoprotein</keyword>
<feature type="domain" description="Histidine kinase" evidence="8">
    <location>
        <begin position="190"/>
        <end position="404"/>
    </location>
</feature>
<dbReference type="InterPro" id="IPR036890">
    <property type="entry name" value="HATPase_C_sf"/>
</dbReference>
<evidence type="ECO:0000256" key="1">
    <source>
        <dbReference type="ARBA" id="ARBA00000085"/>
    </source>
</evidence>
<keyword evidence="5" id="KW-0808">Transferase</keyword>
<comment type="subcellular location">
    <subcellularLocation>
        <location evidence="2">Cell membrane</location>
    </subcellularLocation>
</comment>